<dbReference type="InterPro" id="IPR036388">
    <property type="entry name" value="WH-like_DNA-bd_sf"/>
</dbReference>
<dbReference type="eggNOG" id="COG0784">
    <property type="taxonomic scope" value="Bacteria"/>
</dbReference>
<dbReference type="InterPro" id="IPR001867">
    <property type="entry name" value="OmpR/PhoB-type_DNA-bd"/>
</dbReference>
<protein>
    <submittedName>
        <fullName evidence="6">Transcriptional regulator, CadC</fullName>
    </submittedName>
</protein>
<evidence type="ECO:0000256" key="1">
    <source>
        <dbReference type="ARBA" id="ARBA00023125"/>
    </source>
</evidence>
<accession>E1SUJ8</accession>
<keyword evidence="1 3" id="KW-0238">DNA-binding</keyword>
<reference evidence="6 7" key="1">
    <citation type="journal article" date="2010" name="Stand. Genomic Sci.">
        <title>Complete genome sequence of Ferrimonas balearica type strain (PAT).</title>
        <authorList>
            <person name="Nolan M."/>
            <person name="Sikorski J."/>
            <person name="Davenport K."/>
            <person name="Lucas S."/>
            <person name="Glavina Del Rio T."/>
            <person name="Tice H."/>
            <person name="Cheng J."/>
            <person name="Goodwin L."/>
            <person name="Pitluck S."/>
            <person name="Liolios K."/>
            <person name="Ivanova N."/>
            <person name="Mavromatis K."/>
            <person name="Ovchinnikova G."/>
            <person name="Pati A."/>
            <person name="Chen A."/>
            <person name="Palaniappan K."/>
            <person name="Land M."/>
            <person name="Hauser L."/>
            <person name="Chang Y."/>
            <person name="Jeffries C."/>
            <person name="Tapia R."/>
            <person name="Brettin T."/>
            <person name="Detter J."/>
            <person name="Han C."/>
            <person name="Yasawong M."/>
            <person name="Rohde M."/>
            <person name="Tindall B."/>
            <person name="Goker M."/>
            <person name="Woyke T."/>
            <person name="Bristow J."/>
            <person name="Eisen J."/>
            <person name="Markowitz V."/>
            <person name="Hugenholtz P."/>
            <person name="Kyrpides N."/>
            <person name="Klenk H."/>
            <person name="Lapidus A."/>
        </authorList>
    </citation>
    <scope>NUCLEOTIDE SEQUENCE [LARGE SCALE GENOMIC DNA]</scope>
    <source>
        <strain evidence="7">DSM 9799 / CCM 4581 / KCTC 23876 / PAT</strain>
    </source>
</reference>
<name>E1SUJ8_FERBD</name>
<dbReference type="PROSITE" id="PS51755">
    <property type="entry name" value="OMPR_PHOB"/>
    <property type="match status" value="1"/>
</dbReference>
<dbReference type="HOGENOM" id="CLU_902823_0_0_6"/>
<dbReference type="RefSeq" id="WP_013346611.1">
    <property type="nucleotide sequence ID" value="NC_014541.1"/>
</dbReference>
<dbReference type="GO" id="GO:0003677">
    <property type="term" value="F:DNA binding"/>
    <property type="evidence" value="ECO:0007669"/>
    <property type="project" value="UniProtKB-UniRule"/>
</dbReference>
<dbReference type="SMART" id="SM00448">
    <property type="entry name" value="REC"/>
    <property type="match status" value="1"/>
</dbReference>
<feature type="DNA-binding region" description="OmpR/PhoB-type" evidence="3">
    <location>
        <begin position="1"/>
        <end position="98"/>
    </location>
</feature>
<dbReference type="EMBL" id="CP002209">
    <property type="protein sequence ID" value="ADN77305.1"/>
    <property type="molecule type" value="Genomic_DNA"/>
</dbReference>
<dbReference type="STRING" id="550540.Fbal_3106"/>
<dbReference type="KEGG" id="fbl:Fbal_3106"/>
<keyword evidence="2" id="KW-0597">Phosphoprotein</keyword>
<evidence type="ECO:0000313" key="7">
    <source>
        <dbReference type="Proteomes" id="UP000006683"/>
    </source>
</evidence>
<dbReference type="SMART" id="SM00862">
    <property type="entry name" value="Trans_reg_C"/>
    <property type="match status" value="1"/>
</dbReference>
<dbReference type="CDD" id="cd00156">
    <property type="entry name" value="REC"/>
    <property type="match status" value="1"/>
</dbReference>
<dbReference type="GO" id="GO:0000160">
    <property type="term" value="P:phosphorelay signal transduction system"/>
    <property type="evidence" value="ECO:0007669"/>
    <property type="project" value="InterPro"/>
</dbReference>
<dbReference type="Gene3D" id="1.10.10.10">
    <property type="entry name" value="Winged helix-like DNA-binding domain superfamily/Winged helix DNA-binding domain"/>
    <property type="match status" value="1"/>
</dbReference>
<evidence type="ECO:0000259" key="4">
    <source>
        <dbReference type="PROSITE" id="PS50110"/>
    </source>
</evidence>
<dbReference type="Proteomes" id="UP000006683">
    <property type="component" value="Chromosome"/>
</dbReference>
<dbReference type="Pfam" id="PF00072">
    <property type="entry name" value="Response_reg"/>
    <property type="match status" value="1"/>
</dbReference>
<dbReference type="SUPFAM" id="SSF46894">
    <property type="entry name" value="C-terminal effector domain of the bipartite response regulators"/>
    <property type="match status" value="1"/>
</dbReference>
<gene>
    <name evidence="6" type="ordered locus">Fbal_3106</name>
</gene>
<feature type="domain" description="OmpR/PhoB-type" evidence="5">
    <location>
        <begin position="1"/>
        <end position="98"/>
    </location>
</feature>
<dbReference type="InterPro" id="IPR016032">
    <property type="entry name" value="Sig_transdc_resp-reg_C-effctor"/>
</dbReference>
<dbReference type="Gene3D" id="3.40.50.2300">
    <property type="match status" value="1"/>
</dbReference>
<dbReference type="GeneID" id="67183327"/>
<dbReference type="InterPro" id="IPR001789">
    <property type="entry name" value="Sig_transdc_resp-reg_receiver"/>
</dbReference>
<evidence type="ECO:0000256" key="2">
    <source>
        <dbReference type="PROSITE-ProRule" id="PRU00169"/>
    </source>
</evidence>
<evidence type="ECO:0000259" key="5">
    <source>
        <dbReference type="PROSITE" id="PS51755"/>
    </source>
</evidence>
<dbReference type="Pfam" id="PF00486">
    <property type="entry name" value="Trans_reg_C"/>
    <property type="match status" value="1"/>
</dbReference>
<dbReference type="SUPFAM" id="SSF52172">
    <property type="entry name" value="CheY-like"/>
    <property type="match status" value="1"/>
</dbReference>
<keyword evidence="7" id="KW-1185">Reference proteome</keyword>
<dbReference type="OrthoDB" id="9180348at2"/>
<feature type="modified residue" description="4-aspartylphosphate" evidence="2">
    <location>
        <position position="230"/>
    </location>
</feature>
<dbReference type="eggNOG" id="COG3710">
    <property type="taxonomic scope" value="Bacteria"/>
</dbReference>
<evidence type="ECO:0000313" key="6">
    <source>
        <dbReference type="EMBL" id="ADN77305.1"/>
    </source>
</evidence>
<feature type="domain" description="Response regulatory" evidence="4">
    <location>
        <begin position="181"/>
        <end position="294"/>
    </location>
</feature>
<dbReference type="GO" id="GO:0006355">
    <property type="term" value="P:regulation of DNA-templated transcription"/>
    <property type="evidence" value="ECO:0007669"/>
    <property type="project" value="InterPro"/>
</dbReference>
<dbReference type="AlphaFoldDB" id="E1SUJ8"/>
<proteinExistence type="predicted"/>
<organism evidence="6 7">
    <name type="scientific">Ferrimonas balearica (strain DSM 9799 / CCM 4581 / KCTC 23876 / PAT)</name>
    <dbReference type="NCBI Taxonomy" id="550540"/>
    <lineage>
        <taxon>Bacteria</taxon>
        <taxon>Pseudomonadati</taxon>
        <taxon>Pseudomonadota</taxon>
        <taxon>Gammaproteobacteria</taxon>
        <taxon>Alteromonadales</taxon>
        <taxon>Ferrimonadaceae</taxon>
        <taxon>Ferrimonas</taxon>
    </lineage>
</organism>
<dbReference type="PROSITE" id="PS50110">
    <property type="entry name" value="RESPONSE_REGULATORY"/>
    <property type="match status" value="1"/>
</dbReference>
<sequence>MEYRFERFTLDLTHQRLTCEGALLSSDPRLLRLLTLLIENAPEPIDSDTLLAALWPDTHVSHWSISRLVSDARKLFKQAGAEFPVIQTLHGRGYRLASQVQDQLQRIEVAEPTPLPPAAEAEPTPGPAHVIHTVSPSHSLSWPIRLLLLSQAVLIAILAWQLWRTPDDPLRLGEPRNPAARVLWVDDHPDNNLSERRALLNQRIAVYTTTSSHEALMLLELYDYDLVISDMGRSGDALAGLKLVKALRERQDDTPYLLYTILPSEALQRQILAHGAQGIAVDKPALYQQLAEYIPLDAKLAIKHGDSITY</sequence>
<dbReference type="InterPro" id="IPR011006">
    <property type="entry name" value="CheY-like_superfamily"/>
</dbReference>
<evidence type="ECO:0000256" key="3">
    <source>
        <dbReference type="PROSITE-ProRule" id="PRU01091"/>
    </source>
</evidence>